<dbReference type="Pfam" id="PF03972">
    <property type="entry name" value="MmgE_PrpD_N"/>
    <property type="match status" value="1"/>
</dbReference>
<dbReference type="InterPro" id="IPR042188">
    <property type="entry name" value="MmgE/PrpD_sf_2"/>
</dbReference>
<evidence type="ECO:0000259" key="3">
    <source>
        <dbReference type="Pfam" id="PF19305"/>
    </source>
</evidence>
<dbReference type="SUPFAM" id="SSF103378">
    <property type="entry name" value="2-methylcitrate dehydratase PrpD"/>
    <property type="match status" value="1"/>
</dbReference>
<name>A0ABY2JYM4_9MICC</name>
<dbReference type="PANTHER" id="PTHR16943:SF8">
    <property type="entry name" value="2-METHYLCITRATE DEHYDRATASE"/>
    <property type="match status" value="1"/>
</dbReference>
<dbReference type="InterPro" id="IPR005656">
    <property type="entry name" value="MmgE_PrpD"/>
</dbReference>
<feature type="domain" description="MmgE/PrpD C-terminal" evidence="3">
    <location>
        <begin position="276"/>
        <end position="427"/>
    </location>
</feature>
<reference evidence="4 5" key="1">
    <citation type="submission" date="2019-03" db="EMBL/GenBank/DDBJ databases">
        <title>Reclassification of Micrococcus aloeverae and Micrococcus yunnanensis as later heterotypic synonyms of Micrococcus luteus.</title>
        <authorList>
            <person name="Huang C.-H."/>
        </authorList>
    </citation>
    <scope>NUCLEOTIDE SEQUENCE [LARGE SCALE GENOMIC DNA]</scope>
    <source>
        <strain evidence="4 5">BCRC 12151</strain>
    </source>
</reference>
<evidence type="ECO:0000313" key="4">
    <source>
        <dbReference type="EMBL" id="TFH98707.1"/>
    </source>
</evidence>
<feature type="domain" description="MmgE/PrpD N-terminal" evidence="2">
    <location>
        <begin position="21"/>
        <end position="245"/>
    </location>
</feature>
<dbReference type="EMBL" id="SPKT01000014">
    <property type="protein sequence ID" value="TFH98707.1"/>
    <property type="molecule type" value="Genomic_DNA"/>
</dbReference>
<keyword evidence="5" id="KW-1185">Reference proteome</keyword>
<proteinExistence type="inferred from homology"/>
<dbReference type="InterPro" id="IPR045337">
    <property type="entry name" value="MmgE_PrpD_C"/>
</dbReference>
<comment type="caution">
    <text evidence="4">The sequence shown here is derived from an EMBL/GenBank/DDBJ whole genome shotgun (WGS) entry which is preliminary data.</text>
</comment>
<evidence type="ECO:0000256" key="1">
    <source>
        <dbReference type="ARBA" id="ARBA00006174"/>
    </source>
</evidence>
<dbReference type="PANTHER" id="PTHR16943">
    <property type="entry name" value="2-METHYLCITRATE DEHYDRATASE-RELATED"/>
    <property type="match status" value="1"/>
</dbReference>
<sequence>MTEVDVGRDNQDELRQAVDVLGSFVAGLRWEGLPREVRERLPVMLIDLLGVTVAGHNTPELQAMTQAWAPGPGRAPLIGSSISTDPDTAAVLNGVAACCMELDEGNKHAQGHPAAHVVFAALAAVQRSTRPVSGEELLTAVAAGYEVAARFGSSLFRGPAWHTHGHWGAVGAAAAASRLLGADAAEISAAIDTSGSLMLVTPWQHVLQGEFARNLWIGHANRAGLDAARLALSGLVSNSGSLAHSLGSIIGELSPSTLVDGINDEWLLPRGYSKLHASCSYTHAAADVILHLMEEHCVNPKDLQGVEIRIHSLAAPLFGRRVKNRLSAMFSLPFVAANAAVNREISPQSMNPGADAFAAAIAFMDRVSVEVDPALDKYLPRERRVVVKLLLEDGELSGTQPNPIGDSDHFPLDATAVLDKVARLIGPEGAAAVDKFVTNLPGASDMAAILTHATETLIVHADR</sequence>
<evidence type="ECO:0000313" key="5">
    <source>
        <dbReference type="Proteomes" id="UP000297477"/>
    </source>
</evidence>
<accession>A0ABY2JYM4</accession>
<dbReference type="RefSeq" id="WP_067190534.1">
    <property type="nucleotide sequence ID" value="NZ_SPKT01000014.1"/>
</dbReference>
<evidence type="ECO:0000259" key="2">
    <source>
        <dbReference type="Pfam" id="PF03972"/>
    </source>
</evidence>
<dbReference type="Gene3D" id="1.10.4100.10">
    <property type="entry name" value="2-methylcitrate dehydratase PrpD"/>
    <property type="match status" value="1"/>
</dbReference>
<dbReference type="Gene3D" id="3.30.1330.120">
    <property type="entry name" value="2-methylcitrate dehydratase PrpD"/>
    <property type="match status" value="1"/>
</dbReference>
<organism evidence="4 5">
    <name type="scientific">Micrococcus lylae</name>
    <dbReference type="NCBI Taxonomy" id="1273"/>
    <lineage>
        <taxon>Bacteria</taxon>
        <taxon>Bacillati</taxon>
        <taxon>Actinomycetota</taxon>
        <taxon>Actinomycetes</taxon>
        <taxon>Micrococcales</taxon>
        <taxon>Micrococcaceae</taxon>
        <taxon>Micrococcus</taxon>
    </lineage>
</organism>
<dbReference type="Pfam" id="PF19305">
    <property type="entry name" value="MmgE_PrpD_C"/>
    <property type="match status" value="1"/>
</dbReference>
<dbReference type="Proteomes" id="UP000297477">
    <property type="component" value="Unassembled WGS sequence"/>
</dbReference>
<gene>
    <name evidence="4" type="ORF">E4A49_07920</name>
</gene>
<protein>
    <submittedName>
        <fullName evidence="4">2-methylcitrate dehydratase</fullName>
    </submittedName>
</protein>
<dbReference type="InterPro" id="IPR042183">
    <property type="entry name" value="MmgE/PrpD_sf_1"/>
</dbReference>
<comment type="similarity">
    <text evidence="1">Belongs to the PrpD family.</text>
</comment>
<dbReference type="InterPro" id="IPR045336">
    <property type="entry name" value="MmgE_PrpD_N"/>
</dbReference>
<dbReference type="InterPro" id="IPR036148">
    <property type="entry name" value="MmgE/PrpD_sf"/>
</dbReference>